<feature type="domain" description="HTH tetR-type" evidence="3">
    <location>
        <begin position="9"/>
        <end position="69"/>
    </location>
</feature>
<dbReference type="PANTHER" id="PTHR43479">
    <property type="entry name" value="ACREF/ENVCD OPERON REPRESSOR-RELATED"/>
    <property type="match status" value="1"/>
</dbReference>
<feature type="DNA-binding region" description="H-T-H motif" evidence="2">
    <location>
        <begin position="32"/>
        <end position="51"/>
    </location>
</feature>
<dbReference type="PANTHER" id="PTHR43479:SF11">
    <property type="entry name" value="ACREF_ENVCD OPERON REPRESSOR-RELATED"/>
    <property type="match status" value="1"/>
</dbReference>
<dbReference type="SUPFAM" id="SSF46689">
    <property type="entry name" value="Homeodomain-like"/>
    <property type="match status" value="1"/>
</dbReference>
<dbReference type="EMBL" id="JACI01000002">
    <property type="protein sequence ID" value="OAQ14458.1"/>
    <property type="molecule type" value="Genomic_DNA"/>
</dbReference>
<evidence type="ECO:0000256" key="2">
    <source>
        <dbReference type="PROSITE-ProRule" id="PRU00335"/>
    </source>
</evidence>
<proteinExistence type="predicted"/>
<dbReference type="AlphaFoldDB" id="A0A179CY67"/>
<dbReference type="Pfam" id="PF00440">
    <property type="entry name" value="TetR_N"/>
    <property type="match status" value="1"/>
</dbReference>
<dbReference type="PROSITE" id="PS50977">
    <property type="entry name" value="HTH_TETR_2"/>
    <property type="match status" value="1"/>
</dbReference>
<name>A0A179CY67_BIBTR</name>
<dbReference type="GO" id="GO:0003677">
    <property type="term" value="F:DNA binding"/>
    <property type="evidence" value="ECO:0007669"/>
    <property type="project" value="UniProtKB-UniRule"/>
</dbReference>
<dbReference type="RefSeq" id="WP_064318802.1">
    <property type="nucleotide sequence ID" value="NZ_JACI01000002.1"/>
</dbReference>
<organism evidence="4 5">
    <name type="scientific">Bibersteinia trehalosi Y31</name>
    <dbReference type="NCBI Taxonomy" id="1261658"/>
    <lineage>
        <taxon>Bacteria</taxon>
        <taxon>Pseudomonadati</taxon>
        <taxon>Pseudomonadota</taxon>
        <taxon>Gammaproteobacteria</taxon>
        <taxon>Pasteurellales</taxon>
        <taxon>Pasteurellaceae</taxon>
        <taxon>Bibersteinia</taxon>
    </lineage>
</organism>
<evidence type="ECO:0000313" key="4">
    <source>
        <dbReference type="EMBL" id="OAQ14458.1"/>
    </source>
</evidence>
<comment type="caution">
    <text evidence="4">The sequence shown here is derived from an EMBL/GenBank/DDBJ whole genome shotgun (WGS) entry which is preliminary data.</text>
</comment>
<dbReference type="InterPro" id="IPR001647">
    <property type="entry name" value="HTH_TetR"/>
</dbReference>
<reference evidence="4 5" key="1">
    <citation type="submission" date="2014-01" db="EMBL/GenBank/DDBJ databases">
        <authorList>
            <person name="Zuccon D."/>
        </authorList>
    </citation>
    <scope>NUCLEOTIDE SEQUENCE [LARGE SCALE GENOMIC DNA]</scope>
    <source>
        <strain evidence="4 5">Y31</strain>
    </source>
</reference>
<keyword evidence="1 2" id="KW-0238">DNA-binding</keyword>
<accession>A0A179CY67</accession>
<gene>
    <name evidence="4" type="ORF">F480_08870</name>
</gene>
<evidence type="ECO:0000256" key="1">
    <source>
        <dbReference type="ARBA" id="ARBA00023125"/>
    </source>
</evidence>
<dbReference type="InterPro" id="IPR050624">
    <property type="entry name" value="HTH-type_Tx_Regulator"/>
</dbReference>
<dbReference type="InterPro" id="IPR009057">
    <property type="entry name" value="Homeodomain-like_sf"/>
</dbReference>
<dbReference type="Proteomes" id="UP000078358">
    <property type="component" value="Unassembled WGS sequence"/>
</dbReference>
<sequence>MKKEDPRITRTRKVIHDTFLALLEEKNYDEITVQDILDKAGINRSTFYKHYLNKDALATHIIERLKADVIIPILEQRFSSPTMEFALKAAPIINEYRKTIRLLWQIETRRINLKQDMQKIIRQKYLENQAASSPLSEEDARFQGQFFAIISIGMLEYVLMNDKPLDPQKTQTNLQEVLRYFVLK</sequence>
<dbReference type="Gene3D" id="1.10.357.10">
    <property type="entry name" value="Tetracycline Repressor, domain 2"/>
    <property type="match status" value="1"/>
</dbReference>
<evidence type="ECO:0000313" key="5">
    <source>
        <dbReference type="Proteomes" id="UP000078358"/>
    </source>
</evidence>
<dbReference type="PATRIC" id="fig|1261658.3.peg.1770"/>
<evidence type="ECO:0000259" key="3">
    <source>
        <dbReference type="PROSITE" id="PS50977"/>
    </source>
</evidence>
<protein>
    <submittedName>
        <fullName evidence="4">TetR family transcriptional regulator</fullName>
    </submittedName>
</protein>